<organism evidence="2 3">
    <name type="scientific">Aureobasidium melanogenum</name>
    <name type="common">Aureobasidium pullulans var. melanogenum</name>
    <dbReference type="NCBI Taxonomy" id="46634"/>
    <lineage>
        <taxon>Eukaryota</taxon>
        <taxon>Fungi</taxon>
        <taxon>Dikarya</taxon>
        <taxon>Ascomycota</taxon>
        <taxon>Pezizomycotina</taxon>
        <taxon>Dothideomycetes</taxon>
        <taxon>Dothideomycetidae</taxon>
        <taxon>Dothideales</taxon>
        <taxon>Saccotheciaceae</taxon>
        <taxon>Aureobasidium</taxon>
    </lineage>
</organism>
<reference evidence="2" key="1">
    <citation type="journal article" date="2021" name="J Fungi (Basel)">
        <title>Virulence traits and population genomics of the black yeast Aureobasidium melanogenum.</title>
        <authorList>
            <person name="Cernosa A."/>
            <person name="Sun X."/>
            <person name="Gostincar C."/>
            <person name="Fang C."/>
            <person name="Gunde-Cimerman N."/>
            <person name="Song Z."/>
        </authorList>
    </citation>
    <scope>NUCLEOTIDE SEQUENCE</scope>
    <source>
        <strain evidence="2">EXF-9298</strain>
    </source>
</reference>
<protein>
    <submittedName>
        <fullName evidence="2">Uncharacterized protein</fullName>
    </submittedName>
</protein>
<reference evidence="2" key="2">
    <citation type="submission" date="2021-08" db="EMBL/GenBank/DDBJ databases">
        <authorList>
            <person name="Gostincar C."/>
            <person name="Sun X."/>
            <person name="Song Z."/>
            <person name="Gunde-Cimerman N."/>
        </authorList>
    </citation>
    <scope>NUCLEOTIDE SEQUENCE</scope>
    <source>
        <strain evidence="2">EXF-9298</strain>
    </source>
</reference>
<feature type="compositionally biased region" description="Polar residues" evidence="1">
    <location>
        <begin position="1"/>
        <end position="10"/>
    </location>
</feature>
<name>A0A9P8G0W1_AURME</name>
<comment type="caution">
    <text evidence="2">The sequence shown here is derived from an EMBL/GenBank/DDBJ whole genome shotgun (WGS) entry which is preliminary data.</text>
</comment>
<feature type="compositionally biased region" description="Polar residues" evidence="1">
    <location>
        <begin position="17"/>
        <end position="26"/>
    </location>
</feature>
<keyword evidence="3" id="KW-1185">Reference proteome</keyword>
<sequence>MSSRQNSSRATGGHAPVTSTQSSTERGSAAPSDDVPILDPQFDVPAGLNTFLALTAWRTGKFTPDQTRLLNRIVNLINHESRTNESIGSVLPTATKDDANLLHAMSLIQRDAMLAANGLSLFESLLQRRFASLAPALDFANAANLDIVRPESQHARSSSYDSMPSLLESEKTDADAESDSGVPVFN</sequence>
<dbReference type="EMBL" id="JAHFXS010000170">
    <property type="protein sequence ID" value="KAG9988157.1"/>
    <property type="molecule type" value="Genomic_DNA"/>
</dbReference>
<feature type="region of interest" description="Disordered" evidence="1">
    <location>
        <begin position="1"/>
        <end position="36"/>
    </location>
</feature>
<evidence type="ECO:0000313" key="3">
    <source>
        <dbReference type="Proteomes" id="UP000729357"/>
    </source>
</evidence>
<evidence type="ECO:0000313" key="2">
    <source>
        <dbReference type="EMBL" id="KAG9988157.1"/>
    </source>
</evidence>
<accession>A0A9P8G0W1</accession>
<feature type="region of interest" description="Disordered" evidence="1">
    <location>
        <begin position="151"/>
        <end position="186"/>
    </location>
</feature>
<feature type="non-terminal residue" evidence="2">
    <location>
        <position position="186"/>
    </location>
</feature>
<dbReference type="Proteomes" id="UP000729357">
    <property type="component" value="Unassembled WGS sequence"/>
</dbReference>
<gene>
    <name evidence="2" type="ORF">KCU98_g2820</name>
</gene>
<proteinExistence type="predicted"/>
<dbReference type="AlphaFoldDB" id="A0A9P8G0W1"/>
<evidence type="ECO:0000256" key="1">
    <source>
        <dbReference type="SAM" id="MobiDB-lite"/>
    </source>
</evidence>